<dbReference type="EMBL" id="SMOG01000001">
    <property type="protein sequence ID" value="TDF74722.1"/>
    <property type="molecule type" value="Genomic_DNA"/>
</dbReference>
<evidence type="ECO:0000313" key="1">
    <source>
        <dbReference type="EMBL" id="TDF74722.1"/>
    </source>
</evidence>
<dbReference type="Proteomes" id="UP000294588">
    <property type="component" value="Unassembled WGS sequence"/>
</dbReference>
<evidence type="ECO:0000313" key="2">
    <source>
        <dbReference type="Proteomes" id="UP000294588"/>
    </source>
</evidence>
<reference evidence="1" key="1">
    <citation type="submission" date="2019-03" db="EMBL/GenBank/DDBJ databases">
        <title>Candidatus Syntrophosphaera thermopropionivorans: a novel player in syntrophic propionate oxidation during anaerobic digestion.</title>
        <authorList>
            <person name="Dyksma S."/>
        </authorList>
    </citation>
    <scope>NUCLEOTIDE SEQUENCE</scope>
    <source>
        <strain evidence="1">W5</strain>
    </source>
</reference>
<gene>
    <name evidence="1" type="ORF">E0946_01160</name>
</gene>
<proteinExistence type="predicted"/>
<accession>A0AC61QLA0</accession>
<keyword evidence="2" id="KW-1185">Reference proteome</keyword>
<organism evidence="1 2">
    <name type="scientific">Candidatus Syntrophosphaera thermopropionivorans</name>
    <dbReference type="NCBI Taxonomy" id="2593015"/>
    <lineage>
        <taxon>Bacteria</taxon>
        <taxon>Pseudomonadati</taxon>
        <taxon>Candidatus Cloacimonadota</taxon>
        <taxon>Candidatus Cloacimonadia</taxon>
        <taxon>Candidatus Cloacimonadales</taxon>
        <taxon>Candidatus Cloacimonadaceae</taxon>
        <taxon>Candidatus Syntrophosphaera</taxon>
    </lineage>
</organism>
<comment type="caution">
    <text evidence="1">The sequence shown here is derived from an EMBL/GenBank/DDBJ whole genome shotgun (WGS) entry which is preliminary data.</text>
</comment>
<sequence>MIKKVGRLDRDDYQLLDSYVEKISKNLDKGNINQAQKLIYEVANTPNYFVREELGKRLAEYTGTGNLDAICYEMLEDRFYPIRATALFYFYYKNQDKPELIVQTLEKTFETVPWESETICSEMWKKYPDVMKEYMPRWADSDNPKKRAMSMHGMEYIAAKNPQYVLTFVGRLLDDEDEEVQKKVSHILIQVGRQRPLQTFASIRRWLLDGDEKRANFLWQILRRLSSIFSQKNMRDKSQDFFSIALRTAQEWKTDSNPAVVQMGNKLAKMIKNQ</sequence>
<protein>
    <submittedName>
        <fullName evidence="1">Uncharacterized protein</fullName>
    </submittedName>
</protein>
<name>A0AC61QLA0_9BACT</name>